<dbReference type="EMBL" id="LCSD01000004">
    <property type="protein sequence ID" value="KKW47849.1"/>
    <property type="molecule type" value="Genomic_DNA"/>
</dbReference>
<feature type="domain" description="Glutamate/phenylalanine/leucine/valine/L-tryptophan dehydrogenase dimerisation" evidence="3">
    <location>
        <begin position="33"/>
        <end position="118"/>
    </location>
</feature>
<comment type="caution">
    <text evidence="4">The sequence shown here is derived from an EMBL/GenBank/DDBJ whole genome shotgun (WGS) entry which is preliminary data.</text>
</comment>
<protein>
    <submittedName>
        <fullName evidence="4">Glutamate dehydrogenase</fullName>
    </submittedName>
</protein>
<comment type="similarity">
    <text evidence="1">Belongs to the Glu/Leu/Phe/Val dehydrogenases family.</text>
</comment>
<dbReference type="InterPro" id="IPR046346">
    <property type="entry name" value="Aminoacid_DH-like_N_sf"/>
</dbReference>
<dbReference type="GO" id="GO:0004352">
    <property type="term" value="F:glutamate dehydrogenase (NAD+) activity"/>
    <property type="evidence" value="ECO:0007669"/>
    <property type="project" value="TreeGrafter"/>
</dbReference>
<dbReference type="Pfam" id="PF02812">
    <property type="entry name" value="ELFV_dehydrog_N"/>
    <property type="match status" value="1"/>
</dbReference>
<keyword evidence="2" id="KW-0560">Oxidoreductase</keyword>
<evidence type="ECO:0000313" key="4">
    <source>
        <dbReference type="EMBL" id="KKW47849.1"/>
    </source>
</evidence>
<accession>A0A0G2BPG9</accession>
<evidence type="ECO:0000256" key="2">
    <source>
        <dbReference type="ARBA" id="ARBA00023002"/>
    </source>
</evidence>
<dbReference type="InterPro" id="IPR006097">
    <property type="entry name" value="Glu/Leu/Phe/Val/Trp_DH_dimer"/>
</dbReference>
<evidence type="ECO:0000259" key="3">
    <source>
        <dbReference type="Pfam" id="PF02812"/>
    </source>
</evidence>
<dbReference type="Proteomes" id="UP000034789">
    <property type="component" value="Unassembled WGS sequence"/>
</dbReference>
<dbReference type="InterPro" id="IPR033524">
    <property type="entry name" value="Glu/Leu/Phe/Val_DH_AS"/>
</dbReference>
<organism evidence="4 5">
    <name type="scientific">Candidatus Kaiserbacteria bacterium GW2011_GWA2_58_9</name>
    <dbReference type="NCBI Taxonomy" id="1618672"/>
    <lineage>
        <taxon>Bacteria</taxon>
        <taxon>Candidatus Kaiseribacteriota</taxon>
    </lineage>
</organism>
<evidence type="ECO:0000256" key="1">
    <source>
        <dbReference type="ARBA" id="ARBA00006382"/>
    </source>
</evidence>
<evidence type="ECO:0000313" key="5">
    <source>
        <dbReference type="Proteomes" id="UP000034789"/>
    </source>
</evidence>
<name>A0A0G2BPG9_9BACT</name>
<dbReference type="PANTHER" id="PTHR11606:SF13">
    <property type="entry name" value="GLUTAMATE DEHYDROGENASE 1, MITOCHONDRIAL"/>
    <property type="match status" value="1"/>
</dbReference>
<dbReference type="PATRIC" id="fig|1618672.3.peg.91"/>
<dbReference type="PROSITE" id="PS00074">
    <property type="entry name" value="GLFV_DEHYDROGENASE"/>
    <property type="match status" value="1"/>
</dbReference>
<sequence>MENNPWERARAQMHAAASHLSLPPAFIERMEKPDHVIEVSMHVPMDDGRTEVFHGYRVQHNNLRGPYKGGLRYHPKVDMDEVKALAFWMTVKNAVIDVPFGGGKGGITVDPKKLSEGE</sequence>
<proteinExistence type="inferred from homology"/>
<reference evidence="4 5" key="1">
    <citation type="journal article" date="2015" name="Nature">
        <title>rRNA introns, odd ribosomes, and small enigmatic genomes across a large radiation of phyla.</title>
        <authorList>
            <person name="Brown C.T."/>
            <person name="Hug L.A."/>
            <person name="Thomas B.C."/>
            <person name="Sharon I."/>
            <person name="Castelle C.J."/>
            <person name="Singh A."/>
            <person name="Wilkins M.J."/>
            <person name="Williams K.H."/>
            <person name="Banfield J.F."/>
        </authorList>
    </citation>
    <scope>NUCLEOTIDE SEQUENCE [LARGE SCALE GENOMIC DNA]</scope>
</reference>
<dbReference type="Gene3D" id="3.40.50.10860">
    <property type="entry name" value="Leucine Dehydrogenase, chain A, domain 1"/>
    <property type="match status" value="1"/>
</dbReference>
<dbReference type="GO" id="GO:0006538">
    <property type="term" value="P:L-glutamate catabolic process"/>
    <property type="evidence" value="ECO:0007669"/>
    <property type="project" value="TreeGrafter"/>
</dbReference>
<dbReference type="AlphaFoldDB" id="A0A0G2BPG9"/>
<dbReference type="SUPFAM" id="SSF53223">
    <property type="entry name" value="Aminoacid dehydrogenase-like, N-terminal domain"/>
    <property type="match status" value="1"/>
</dbReference>
<gene>
    <name evidence="4" type="ORF">UY98_C0004G0001</name>
</gene>
<feature type="non-terminal residue" evidence="4">
    <location>
        <position position="118"/>
    </location>
</feature>
<dbReference type="PANTHER" id="PTHR11606">
    <property type="entry name" value="GLUTAMATE DEHYDROGENASE"/>
    <property type="match status" value="1"/>
</dbReference>